<dbReference type="PANTHER" id="PTHR10540:SF6">
    <property type="entry name" value="EUKARYOTIC TRANSLATION INITIATION FACTOR 3 SUBUNIT F"/>
    <property type="match status" value="1"/>
</dbReference>
<dbReference type="SMART" id="SM00232">
    <property type="entry name" value="JAB_MPN"/>
    <property type="match status" value="1"/>
</dbReference>
<dbReference type="PANTHER" id="PTHR10540">
    <property type="entry name" value="EUKARYOTIC TRANSLATION INITIATION FACTOR 3 SUBUNIT F-RELATED"/>
    <property type="match status" value="1"/>
</dbReference>
<dbReference type="PROSITE" id="PS50249">
    <property type="entry name" value="MPN"/>
    <property type="match status" value="1"/>
</dbReference>
<dbReference type="STRING" id="45607.A0A2T0FPE6"/>
<dbReference type="Pfam" id="PF01398">
    <property type="entry name" value="JAB"/>
    <property type="match status" value="1"/>
</dbReference>
<evidence type="ECO:0000313" key="3">
    <source>
        <dbReference type="Proteomes" id="UP000238350"/>
    </source>
</evidence>
<dbReference type="GO" id="GO:0008237">
    <property type="term" value="F:metallopeptidase activity"/>
    <property type="evidence" value="ECO:0007669"/>
    <property type="project" value="InterPro"/>
</dbReference>
<keyword evidence="2" id="KW-0396">Initiation factor</keyword>
<comment type="caution">
    <text evidence="2">The sequence shown here is derived from an EMBL/GenBank/DDBJ whole genome shotgun (WGS) entry which is preliminary data.</text>
</comment>
<sequence length="297" mass="33187">MTTLQTARPPVQTGRQAVQYPTKVTIDARALFQIMSHALRRKPDQPRVIGTLVGTRSDDGNEVEVKSAYIVPIDESEDQVDINIEYHKEMFQLVRRVNPESVILGWYATSTKLDNLSALIHDFYSQEHGTYPHPAVYVTVPTTEVSDIEVRSFISSPIRLPGDVGLGNCIFLPIQNEVVYTDTDNSAMTVVNKAASSRMRNAEVFSDIANLDQTIAELIESIDKVQTYVRKVLNGKSEASVAVGKYLYRTLTLLPMLSNLTIEELYESYLENVLAVVHLTQAVKTQLELTSELTPLV</sequence>
<dbReference type="RefSeq" id="XP_024666793.1">
    <property type="nucleotide sequence ID" value="XM_024811025.1"/>
</dbReference>
<dbReference type="GO" id="GO:0031369">
    <property type="term" value="F:translation initiation factor binding"/>
    <property type="evidence" value="ECO:0007669"/>
    <property type="project" value="TreeGrafter"/>
</dbReference>
<feature type="domain" description="MPN" evidence="1">
    <location>
        <begin position="24"/>
        <end position="159"/>
    </location>
</feature>
<dbReference type="InterPro" id="IPR037518">
    <property type="entry name" value="MPN"/>
</dbReference>
<organism evidence="2 3">
    <name type="scientific">Wickerhamiella sorbophila</name>
    <dbReference type="NCBI Taxonomy" id="45607"/>
    <lineage>
        <taxon>Eukaryota</taxon>
        <taxon>Fungi</taxon>
        <taxon>Dikarya</taxon>
        <taxon>Ascomycota</taxon>
        <taxon>Saccharomycotina</taxon>
        <taxon>Dipodascomycetes</taxon>
        <taxon>Dipodascales</taxon>
        <taxon>Trichomonascaceae</taxon>
        <taxon>Wickerhamiella</taxon>
    </lineage>
</organism>
<dbReference type="Pfam" id="PF13012">
    <property type="entry name" value="MitMem_reg"/>
    <property type="match status" value="1"/>
</dbReference>
<dbReference type="InterPro" id="IPR024969">
    <property type="entry name" value="EIF3F/CSN6-like_C"/>
</dbReference>
<dbReference type="Proteomes" id="UP000238350">
    <property type="component" value="Unassembled WGS sequence"/>
</dbReference>
<dbReference type="GO" id="GO:0003743">
    <property type="term" value="F:translation initiation factor activity"/>
    <property type="evidence" value="ECO:0007669"/>
    <property type="project" value="UniProtKB-KW"/>
</dbReference>
<keyword evidence="2" id="KW-0648">Protein biosynthesis</keyword>
<dbReference type="AlphaFoldDB" id="A0A2T0FPE6"/>
<keyword evidence="3" id="KW-1185">Reference proteome</keyword>
<dbReference type="Gene3D" id="3.40.140.10">
    <property type="entry name" value="Cytidine Deaminase, domain 2"/>
    <property type="match status" value="1"/>
</dbReference>
<dbReference type="GeneID" id="36518216"/>
<evidence type="ECO:0000313" key="2">
    <source>
        <dbReference type="EMBL" id="PRT56848.1"/>
    </source>
</evidence>
<reference evidence="2 3" key="1">
    <citation type="submission" date="2017-04" db="EMBL/GenBank/DDBJ databases">
        <title>Genome sequencing of [Candida] sorbophila.</title>
        <authorList>
            <person name="Ahn J.O."/>
        </authorList>
    </citation>
    <scope>NUCLEOTIDE SEQUENCE [LARGE SCALE GENOMIC DNA]</scope>
    <source>
        <strain evidence="2 3">DS02</strain>
    </source>
</reference>
<gene>
    <name evidence="2" type="ORF">B9G98_04468</name>
</gene>
<evidence type="ECO:0000259" key="1">
    <source>
        <dbReference type="PROSITE" id="PS50249"/>
    </source>
</evidence>
<dbReference type="GO" id="GO:0071541">
    <property type="term" value="C:eukaryotic translation initiation factor 3 complex, eIF3m"/>
    <property type="evidence" value="ECO:0007669"/>
    <property type="project" value="TreeGrafter"/>
</dbReference>
<name>A0A2T0FPE6_9ASCO</name>
<dbReference type="OrthoDB" id="25498at2759"/>
<protein>
    <submittedName>
        <fullName evidence="2">Eukaryotic translation initiation factor 3 subunit F</fullName>
    </submittedName>
</protein>
<proteinExistence type="predicted"/>
<dbReference type="InterPro" id="IPR000555">
    <property type="entry name" value="JAMM/MPN+_dom"/>
</dbReference>
<dbReference type="EMBL" id="NDIQ01000022">
    <property type="protein sequence ID" value="PRT56848.1"/>
    <property type="molecule type" value="Genomic_DNA"/>
</dbReference>
<accession>A0A2T0FPE6</accession>